<dbReference type="Proteomes" id="UP000050761">
    <property type="component" value="Unassembled WGS sequence"/>
</dbReference>
<gene>
    <name evidence="1" type="ORF">HPBE_LOCUS6323</name>
</gene>
<reference evidence="1 2" key="1">
    <citation type="submission" date="2018-11" db="EMBL/GenBank/DDBJ databases">
        <authorList>
            <consortium name="Pathogen Informatics"/>
        </authorList>
    </citation>
    <scope>NUCLEOTIDE SEQUENCE [LARGE SCALE GENOMIC DNA]</scope>
</reference>
<dbReference type="AlphaFoldDB" id="A0A183FHP7"/>
<keyword evidence="2" id="KW-1185">Reference proteome</keyword>
<evidence type="ECO:0000313" key="3">
    <source>
        <dbReference type="WBParaSite" id="HPBE_0000632201-mRNA-1"/>
    </source>
</evidence>
<proteinExistence type="predicted"/>
<organism evidence="2 3">
    <name type="scientific">Heligmosomoides polygyrus</name>
    <name type="common">Parasitic roundworm</name>
    <dbReference type="NCBI Taxonomy" id="6339"/>
    <lineage>
        <taxon>Eukaryota</taxon>
        <taxon>Metazoa</taxon>
        <taxon>Ecdysozoa</taxon>
        <taxon>Nematoda</taxon>
        <taxon>Chromadorea</taxon>
        <taxon>Rhabditida</taxon>
        <taxon>Rhabditina</taxon>
        <taxon>Rhabditomorpha</taxon>
        <taxon>Strongyloidea</taxon>
        <taxon>Heligmosomidae</taxon>
        <taxon>Heligmosomoides</taxon>
    </lineage>
</organism>
<evidence type="ECO:0000313" key="1">
    <source>
        <dbReference type="EMBL" id="VDO67809.1"/>
    </source>
</evidence>
<name>A0A183FHP7_HELPZ</name>
<evidence type="ECO:0000313" key="2">
    <source>
        <dbReference type="Proteomes" id="UP000050761"/>
    </source>
</evidence>
<reference evidence="3" key="2">
    <citation type="submission" date="2019-09" db="UniProtKB">
        <authorList>
            <consortium name="WormBaseParasite"/>
        </authorList>
    </citation>
    <scope>IDENTIFICATION</scope>
</reference>
<sequence>MFFLGFQCDVNEIIFEPSSSTRSDTAHWFDGNSPNLEEGTTTIDTINHWFARIEKETLSSEINLGRDAPKQWKICRSQRCKEGSGGHQPEPCYKC</sequence>
<protein>
    <submittedName>
        <fullName evidence="1 3">Uncharacterized protein</fullName>
    </submittedName>
</protein>
<dbReference type="WBParaSite" id="HPBE_0000632201-mRNA-1">
    <property type="protein sequence ID" value="HPBE_0000632201-mRNA-1"/>
    <property type="gene ID" value="HPBE_0000632201"/>
</dbReference>
<dbReference type="EMBL" id="UZAH01025641">
    <property type="protein sequence ID" value="VDO67809.1"/>
    <property type="molecule type" value="Genomic_DNA"/>
</dbReference>
<accession>A0A3P7XQJ1</accession>
<accession>A0A183FHP7</accession>